<evidence type="ECO:0000259" key="9">
    <source>
        <dbReference type="Pfam" id="PF00177"/>
    </source>
</evidence>
<keyword evidence="6 7" id="KW-0687">Ribonucleoprotein</keyword>
<comment type="function">
    <text evidence="7">One of the primary rRNA binding proteins, it binds directly to 16S rRNA where it nucleates assembly of the head domain of the 30S subunit. Is located at the subunit interface close to the decoding center, probably blocks exit of the E-site tRNA.</text>
</comment>
<proteinExistence type="inferred from homology"/>
<dbReference type="GO" id="GO:0003735">
    <property type="term" value="F:structural constituent of ribosome"/>
    <property type="evidence" value="ECO:0007669"/>
    <property type="project" value="InterPro"/>
</dbReference>
<evidence type="ECO:0000256" key="2">
    <source>
        <dbReference type="ARBA" id="ARBA00022555"/>
    </source>
</evidence>
<evidence type="ECO:0000256" key="7">
    <source>
        <dbReference type="HAMAP-Rule" id="MF_00480"/>
    </source>
</evidence>
<dbReference type="NCBIfam" id="TIGR01029">
    <property type="entry name" value="rpsG_bact"/>
    <property type="match status" value="1"/>
</dbReference>
<dbReference type="SUPFAM" id="SSF47973">
    <property type="entry name" value="Ribosomal protein S7"/>
    <property type="match status" value="1"/>
</dbReference>
<dbReference type="eggNOG" id="COG0049">
    <property type="taxonomic scope" value="Bacteria"/>
</dbReference>
<evidence type="ECO:0000256" key="5">
    <source>
        <dbReference type="ARBA" id="ARBA00022980"/>
    </source>
</evidence>
<dbReference type="Proteomes" id="UP000027088">
    <property type="component" value="Chromosome"/>
</dbReference>
<evidence type="ECO:0000313" key="11">
    <source>
        <dbReference type="Proteomes" id="UP000027088"/>
    </source>
</evidence>
<organism evidence="10 11">
    <name type="scientific">Mycoplasmopsis californica</name>
    <dbReference type="NCBI Taxonomy" id="2113"/>
    <lineage>
        <taxon>Bacteria</taxon>
        <taxon>Bacillati</taxon>
        <taxon>Mycoplasmatota</taxon>
        <taxon>Mycoplasmoidales</taxon>
        <taxon>Metamycoplasmataceae</taxon>
        <taxon>Mycoplasmopsis</taxon>
    </lineage>
</organism>
<evidence type="ECO:0000256" key="1">
    <source>
        <dbReference type="ARBA" id="ARBA00007151"/>
    </source>
</evidence>
<dbReference type="FunFam" id="1.10.455.10:FF:000001">
    <property type="entry name" value="30S ribosomal protein S7"/>
    <property type="match status" value="1"/>
</dbReference>
<feature type="domain" description="Small ribosomal subunit protein uS7" evidence="9">
    <location>
        <begin position="2"/>
        <end position="149"/>
    </location>
</feature>
<name>A0A059XVN2_9BACT</name>
<keyword evidence="11" id="KW-1185">Reference proteome</keyword>
<dbReference type="OrthoDB" id="9807653at2"/>
<comment type="subunit">
    <text evidence="7">Part of the 30S ribosomal subunit. Contacts proteins S9 and S11.</text>
</comment>
<dbReference type="InterPro" id="IPR000235">
    <property type="entry name" value="Ribosomal_uS7"/>
</dbReference>
<sequence length="156" mass="17995">MSRKHKAPVREVLADPIFNSVLVTKLINSIMLDGKKSIAQDILYSAFNIIKEKTNKDPMEVFQLAIENITPQLEIRTRRIGGTNYQVPTEVSARRKQTLSLRWLVQYSRLRNEKTMDVRLANEIIDASNKTGGAIKKREDTHKMAEANRAFAHFRW</sequence>
<dbReference type="PANTHER" id="PTHR11205">
    <property type="entry name" value="RIBOSOMAL PROTEIN S7"/>
    <property type="match status" value="1"/>
</dbReference>
<dbReference type="PROSITE" id="PS00052">
    <property type="entry name" value="RIBOSOMAL_S7"/>
    <property type="match status" value="1"/>
</dbReference>
<dbReference type="Gene3D" id="1.10.455.10">
    <property type="entry name" value="Ribosomal protein S7 domain"/>
    <property type="match status" value="1"/>
</dbReference>
<accession>A0A059XVN2</accession>
<reference evidence="10 11" key="1">
    <citation type="journal article" date="2014" name="Genome Announc.">
        <title>Complete Genome Sequence of the Bovine Mastitis Pathogen Mycoplasma californicum Strain ST-6T (ATCC 33461T).</title>
        <authorList>
            <person name="Calcutt M.J."/>
            <person name="Foecking M.F."/>
            <person name="Fox L.K."/>
        </authorList>
    </citation>
    <scope>NUCLEOTIDE SEQUENCE [LARGE SCALE GENOMIC DNA]</scope>
    <source>
        <strain evidence="10 11">ST-6</strain>
    </source>
</reference>
<dbReference type="CDD" id="cd14869">
    <property type="entry name" value="uS7_Bacteria"/>
    <property type="match status" value="1"/>
</dbReference>
<keyword evidence="3 7" id="KW-0699">rRNA-binding</keyword>
<dbReference type="InterPro" id="IPR036823">
    <property type="entry name" value="Ribosomal_uS7_dom_sf"/>
</dbReference>
<evidence type="ECO:0000256" key="3">
    <source>
        <dbReference type="ARBA" id="ARBA00022730"/>
    </source>
</evidence>
<dbReference type="RefSeq" id="WP_038561096.1">
    <property type="nucleotide sequence ID" value="NZ_AP018940.1"/>
</dbReference>
<evidence type="ECO:0000256" key="4">
    <source>
        <dbReference type="ARBA" id="ARBA00022884"/>
    </source>
</evidence>
<dbReference type="InterPro" id="IPR023798">
    <property type="entry name" value="Ribosomal_uS7_dom"/>
</dbReference>
<dbReference type="KEGG" id="mcr:MCFN_00495"/>
<keyword evidence="2 7" id="KW-0820">tRNA-binding</keyword>
<comment type="similarity">
    <text evidence="1 7 8">Belongs to the universal ribosomal protein uS7 family.</text>
</comment>
<evidence type="ECO:0000313" key="10">
    <source>
        <dbReference type="EMBL" id="AIA29272.1"/>
    </source>
</evidence>
<dbReference type="PIRSF" id="PIRSF002122">
    <property type="entry name" value="RPS7p_RPS7a_RPS5e_RPS7o"/>
    <property type="match status" value="1"/>
</dbReference>
<dbReference type="InterPro" id="IPR005717">
    <property type="entry name" value="Ribosomal_uS7_bac/org-type"/>
</dbReference>
<gene>
    <name evidence="7 10" type="primary">rpsG</name>
    <name evidence="10" type="ORF">MCFN_00495</name>
</gene>
<protein>
    <recommendedName>
        <fullName evidence="7">Small ribosomal subunit protein uS7</fullName>
    </recommendedName>
</protein>
<dbReference type="GO" id="GO:0006412">
    <property type="term" value="P:translation"/>
    <property type="evidence" value="ECO:0007669"/>
    <property type="project" value="UniProtKB-UniRule"/>
</dbReference>
<dbReference type="GO" id="GO:0019843">
    <property type="term" value="F:rRNA binding"/>
    <property type="evidence" value="ECO:0007669"/>
    <property type="project" value="UniProtKB-UniRule"/>
</dbReference>
<dbReference type="GO" id="GO:0000049">
    <property type="term" value="F:tRNA binding"/>
    <property type="evidence" value="ECO:0007669"/>
    <property type="project" value="UniProtKB-UniRule"/>
</dbReference>
<keyword evidence="4 7" id="KW-0694">RNA-binding</keyword>
<evidence type="ECO:0000256" key="6">
    <source>
        <dbReference type="ARBA" id="ARBA00023274"/>
    </source>
</evidence>
<dbReference type="EMBL" id="CP007521">
    <property type="protein sequence ID" value="AIA29272.1"/>
    <property type="molecule type" value="Genomic_DNA"/>
</dbReference>
<dbReference type="Pfam" id="PF00177">
    <property type="entry name" value="Ribosomal_S7"/>
    <property type="match status" value="1"/>
</dbReference>
<dbReference type="HAMAP" id="MF_00480_B">
    <property type="entry name" value="Ribosomal_uS7_B"/>
    <property type="match status" value="1"/>
</dbReference>
<dbReference type="InterPro" id="IPR020606">
    <property type="entry name" value="Ribosomal_uS7_CS"/>
</dbReference>
<dbReference type="AlphaFoldDB" id="A0A059XVN2"/>
<evidence type="ECO:0000256" key="8">
    <source>
        <dbReference type="RuleBase" id="RU003619"/>
    </source>
</evidence>
<keyword evidence="5 7" id="KW-0689">Ribosomal protein</keyword>
<dbReference type="GO" id="GO:0015935">
    <property type="term" value="C:small ribosomal subunit"/>
    <property type="evidence" value="ECO:0007669"/>
    <property type="project" value="InterPro"/>
</dbReference>